<sequence length="249" mass="27672">MLRQCFLSPPAPDVVMSFEGKELNLENEVALPHGSIIELRCSEVGLFKFVGQPIIRCGNGQWNAPPPLCQPTSVQKNFSADAAPTITYNVVSGDAGITSSGQVVILPNSIIHFDCLWQRQDGNPNWTWTATHRQYPSAWAISAEERGWKYRLSIYYAKESDDGIFTCTTPKGHSNEVHVRVRSKPACEFPGEPAHGHVVPTKFHYDIGEMVTVECLHGFRVLGAPRLRCTSTGHWSSPLAHCRPIIYQS</sequence>
<dbReference type="PROSITE" id="PS50923">
    <property type="entry name" value="SUSHI"/>
    <property type="match status" value="2"/>
</dbReference>
<dbReference type="InterPro" id="IPR036179">
    <property type="entry name" value="Ig-like_dom_sf"/>
</dbReference>
<dbReference type="SUPFAM" id="SSF48726">
    <property type="entry name" value="Immunoglobulin"/>
    <property type="match status" value="1"/>
</dbReference>
<comment type="caution">
    <text evidence="7">The sequence shown here is derived from an EMBL/GenBank/DDBJ whole genome shotgun (WGS) entry which is preliminary data.</text>
</comment>
<gene>
    <name evidence="7" type="primary">hig_2</name>
    <name evidence="7" type="ORF">NPIL_545911</name>
</gene>
<dbReference type="SUPFAM" id="SSF57535">
    <property type="entry name" value="Complement control module/SCR domain"/>
    <property type="match status" value="2"/>
</dbReference>
<evidence type="ECO:0000259" key="5">
    <source>
        <dbReference type="PROSITE" id="PS50835"/>
    </source>
</evidence>
<dbReference type="SMART" id="SM00032">
    <property type="entry name" value="CCP"/>
    <property type="match status" value="2"/>
</dbReference>
<keyword evidence="3 4" id="KW-1015">Disulfide bond</keyword>
<evidence type="ECO:0000256" key="4">
    <source>
        <dbReference type="PROSITE-ProRule" id="PRU00302"/>
    </source>
</evidence>
<keyword evidence="1" id="KW-0732">Signal</keyword>
<dbReference type="EMBL" id="BMAW01011259">
    <property type="protein sequence ID" value="GFT22741.1"/>
    <property type="molecule type" value="Genomic_DNA"/>
</dbReference>
<keyword evidence="4" id="KW-0768">Sushi</keyword>
<dbReference type="AlphaFoldDB" id="A0A8X6NN66"/>
<evidence type="ECO:0000256" key="1">
    <source>
        <dbReference type="ARBA" id="ARBA00022729"/>
    </source>
</evidence>
<evidence type="ECO:0000256" key="3">
    <source>
        <dbReference type="ARBA" id="ARBA00023157"/>
    </source>
</evidence>
<accession>A0A8X6NN66</accession>
<evidence type="ECO:0000259" key="6">
    <source>
        <dbReference type="PROSITE" id="PS50923"/>
    </source>
</evidence>
<keyword evidence="8" id="KW-1185">Reference proteome</keyword>
<name>A0A8X6NN66_NEPPI</name>
<reference evidence="7" key="1">
    <citation type="submission" date="2020-08" db="EMBL/GenBank/DDBJ databases">
        <title>Multicomponent nature underlies the extraordinary mechanical properties of spider dragline silk.</title>
        <authorList>
            <person name="Kono N."/>
            <person name="Nakamura H."/>
            <person name="Mori M."/>
            <person name="Yoshida Y."/>
            <person name="Ohtoshi R."/>
            <person name="Malay A.D."/>
            <person name="Moran D.A.P."/>
            <person name="Tomita M."/>
            <person name="Numata K."/>
            <person name="Arakawa K."/>
        </authorList>
    </citation>
    <scope>NUCLEOTIDE SEQUENCE</scope>
</reference>
<feature type="domain" description="Sushi" evidence="6">
    <location>
        <begin position="185"/>
        <end position="244"/>
    </location>
</feature>
<feature type="domain" description="Ig-like" evidence="5">
    <location>
        <begin position="84"/>
        <end position="180"/>
    </location>
</feature>
<dbReference type="InterPro" id="IPR051277">
    <property type="entry name" value="SEZ6_CSMD_C4BPB_Regulators"/>
</dbReference>
<dbReference type="InterPro" id="IPR007110">
    <property type="entry name" value="Ig-like_dom"/>
</dbReference>
<proteinExistence type="predicted"/>
<dbReference type="Pfam" id="PF00084">
    <property type="entry name" value="Sushi"/>
    <property type="match status" value="2"/>
</dbReference>
<dbReference type="PANTHER" id="PTHR45656:SF4">
    <property type="entry name" value="PROTEIN CBR-CLEC-78"/>
    <property type="match status" value="1"/>
</dbReference>
<evidence type="ECO:0000313" key="8">
    <source>
        <dbReference type="Proteomes" id="UP000887013"/>
    </source>
</evidence>
<dbReference type="CDD" id="cd00033">
    <property type="entry name" value="CCP"/>
    <property type="match status" value="2"/>
</dbReference>
<dbReference type="InterPro" id="IPR013783">
    <property type="entry name" value="Ig-like_fold"/>
</dbReference>
<dbReference type="Proteomes" id="UP000887013">
    <property type="component" value="Unassembled WGS sequence"/>
</dbReference>
<comment type="caution">
    <text evidence="4">Lacks conserved residue(s) required for the propagation of feature annotation.</text>
</comment>
<organism evidence="7 8">
    <name type="scientific">Nephila pilipes</name>
    <name type="common">Giant wood spider</name>
    <name type="synonym">Nephila maculata</name>
    <dbReference type="NCBI Taxonomy" id="299642"/>
    <lineage>
        <taxon>Eukaryota</taxon>
        <taxon>Metazoa</taxon>
        <taxon>Ecdysozoa</taxon>
        <taxon>Arthropoda</taxon>
        <taxon>Chelicerata</taxon>
        <taxon>Arachnida</taxon>
        <taxon>Araneae</taxon>
        <taxon>Araneomorphae</taxon>
        <taxon>Entelegynae</taxon>
        <taxon>Araneoidea</taxon>
        <taxon>Nephilidae</taxon>
        <taxon>Nephila</taxon>
    </lineage>
</organism>
<dbReference type="PANTHER" id="PTHR45656">
    <property type="entry name" value="PROTEIN CBR-CLEC-78"/>
    <property type="match status" value="1"/>
</dbReference>
<dbReference type="InterPro" id="IPR035976">
    <property type="entry name" value="Sushi/SCR/CCP_sf"/>
</dbReference>
<evidence type="ECO:0000313" key="7">
    <source>
        <dbReference type="EMBL" id="GFT22741.1"/>
    </source>
</evidence>
<feature type="disulfide bond" evidence="4">
    <location>
        <begin position="215"/>
        <end position="242"/>
    </location>
</feature>
<dbReference type="Gene3D" id="2.60.40.10">
    <property type="entry name" value="Immunoglobulins"/>
    <property type="match status" value="1"/>
</dbReference>
<dbReference type="InterPro" id="IPR000436">
    <property type="entry name" value="Sushi_SCR_CCP_dom"/>
</dbReference>
<dbReference type="Gene3D" id="2.10.70.10">
    <property type="entry name" value="Complement Module, domain 1"/>
    <property type="match status" value="2"/>
</dbReference>
<dbReference type="OrthoDB" id="10026788at2759"/>
<protein>
    <submittedName>
        <fullName evidence="7">Locomotion-related protein Hikaru genki</fullName>
    </submittedName>
</protein>
<dbReference type="PROSITE" id="PS50835">
    <property type="entry name" value="IG_LIKE"/>
    <property type="match status" value="1"/>
</dbReference>
<feature type="domain" description="Sushi" evidence="6">
    <location>
        <begin position="3"/>
        <end position="71"/>
    </location>
</feature>
<evidence type="ECO:0000256" key="2">
    <source>
        <dbReference type="ARBA" id="ARBA00022737"/>
    </source>
</evidence>
<keyword evidence="2" id="KW-0677">Repeat</keyword>